<dbReference type="Gene3D" id="3.30.420.10">
    <property type="entry name" value="Ribonuclease H-like superfamily/Ribonuclease H"/>
    <property type="match status" value="1"/>
</dbReference>
<dbReference type="AlphaFoldDB" id="K3WUD1"/>
<evidence type="ECO:0000259" key="2">
    <source>
        <dbReference type="SMART" id="SM00474"/>
    </source>
</evidence>
<evidence type="ECO:0000313" key="3">
    <source>
        <dbReference type="EnsemblProtists" id="PYU1_T008578"/>
    </source>
</evidence>
<feature type="compositionally biased region" description="Acidic residues" evidence="1">
    <location>
        <begin position="59"/>
        <end position="73"/>
    </location>
</feature>
<dbReference type="CDD" id="cd06141">
    <property type="entry name" value="WRN_exo"/>
    <property type="match status" value="1"/>
</dbReference>
<dbReference type="InParanoid" id="K3WUD1"/>
<dbReference type="InterPro" id="IPR002562">
    <property type="entry name" value="3'-5'_exonuclease_dom"/>
</dbReference>
<dbReference type="PANTHER" id="PTHR47765:SF2">
    <property type="entry name" value="EXONUCLEASE MUT-7 HOMOLOG"/>
    <property type="match status" value="1"/>
</dbReference>
<dbReference type="InterPro" id="IPR036397">
    <property type="entry name" value="RNaseH_sf"/>
</dbReference>
<dbReference type="GO" id="GO:0006139">
    <property type="term" value="P:nucleobase-containing compound metabolic process"/>
    <property type="evidence" value="ECO:0007669"/>
    <property type="project" value="InterPro"/>
</dbReference>
<dbReference type="GO" id="GO:0008408">
    <property type="term" value="F:3'-5' exonuclease activity"/>
    <property type="evidence" value="ECO:0007669"/>
    <property type="project" value="InterPro"/>
</dbReference>
<organism evidence="3 4">
    <name type="scientific">Globisporangium ultimum (strain ATCC 200006 / CBS 805.95 / DAOM BR144)</name>
    <name type="common">Pythium ultimum</name>
    <dbReference type="NCBI Taxonomy" id="431595"/>
    <lineage>
        <taxon>Eukaryota</taxon>
        <taxon>Sar</taxon>
        <taxon>Stramenopiles</taxon>
        <taxon>Oomycota</taxon>
        <taxon>Peronosporomycetes</taxon>
        <taxon>Pythiales</taxon>
        <taxon>Pythiaceae</taxon>
        <taxon>Globisporangium</taxon>
    </lineage>
</organism>
<reference evidence="4" key="2">
    <citation type="submission" date="2010-04" db="EMBL/GenBank/DDBJ databases">
        <authorList>
            <person name="Buell R."/>
            <person name="Hamilton J."/>
            <person name="Hostetler J."/>
        </authorList>
    </citation>
    <scope>NUCLEOTIDE SEQUENCE [LARGE SCALE GENOMIC DNA]</scope>
    <source>
        <strain evidence="4">DAOM:BR144</strain>
    </source>
</reference>
<dbReference type="Pfam" id="PF01612">
    <property type="entry name" value="DNA_pol_A_exo1"/>
    <property type="match status" value="1"/>
</dbReference>
<reference evidence="3" key="3">
    <citation type="submission" date="2015-02" db="UniProtKB">
        <authorList>
            <consortium name="EnsemblProtists"/>
        </authorList>
    </citation>
    <scope>IDENTIFICATION</scope>
    <source>
        <strain evidence="3">DAOM BR144</strain>
    </source>
</reference>
<feature type="region of interest" description="Disordered" evidence="1">
    <location>
        <begin position="48"/>
        <end position="87"/>
    </location>
</feature>
<accession>K3WUD1</accession>
<dbReference type="InterPro" id="IPR052408">
    <property type="entry name" value="Exonuclease_MUT-7-like"/>
</dbReference>
<dbReference type="SUPFAM" id="SSF53098">
    <property type="entry name" value="Ribonuclease H-like"/>
    <property type="match status" value="1"/>
</dbReference>
<dbReference type="HOGENOM" id="CLU_038025_0_0_1"/>
<dbReference type="OMA" id="TDAWMAR"/>
<dbReference type="EnsemblProtists" id="PYU1_T008578">
    <property type="protein sequence ID" value="PYU1_T008578"/>
    <property type="gene ID" value="PYU1_G008562"/>
</dbReference>
<feature type="domain" description="3'-5' exonuclease" evidence="2">
    <location>
        <begin position="135"/>
        <end position="309"/>
    </location>
</feature>
<dbReference type="SMART" id="SM00474">
    <property type="entry name" value="35EXOc"/>
    <property type="match status" value="1"/>
</dbReference>
<dbReference type="VEuPathDB" id="FungiDB:PYU1_G008562"/>
<dbReference type="PANTHER" id="PTHR47765">
    <property type="entry name" value="3'-5' EXONUCLEASE DOMAIN-CONTAINING PROTEIN"/>
    <property type="match status" value="1"/>
</dbReference>
<dbReference type="EMBL" id="GL376613">
    <property type="status" value="NOT_ANNOTATED_CDS"/>
    <property type="molecule type" value="Genomic_DNA"/>
</dbReference>
<keyword evidence="4" id="KW-1185">Reference proteome</keyword>
<feature type="region of interest" description="Disordered" evidence="1">
    <location>
        <begin position="1"/>
        <end position="31"/>
    </location>
</feature>
<dbReference type="STRING" id="431595.K3WUD1"/>
<dbReference type="Proteomes" id="UP000019132">
    <property type="component" value="Unassembled WGS sequence"/>
</dbReference>
<reference evidence="4" key="1">
    <citation type="journal article" date="2010" name="Genome Biol.">
        <title>Genome sequence of the necrotrophic plant pathogen Pythium ultimum reveals original pathogenicity mechanisms and effector repertoire.</title>
        <authorList>
            <person name="Levesque C.A."/>
            <person name="Brouwer H."/>
            <person name="Cano L."/>
            <person name="Hamilton J.P."/>
            <person name="Holt C."/>
            <person name="Huitema E."/>
            <person name="Raffaele S."/>
            <person name="Robideau G.P."/>
            <person name="Thines M."/>
            <person name="Win J."/>
            <person name="Zerillo M.M."/>
            <person name="Beakes G.W."/>
            <person name="Boore J.L."/>
            <person name="Busam D."/>
            <person name="Dumas B."/>
            <person name="Ferriera S."/>
            <person name="Fuerstenberg S.I."/>
            <person name="Gachon C.M."/>
            <person name="Gaulin E."/>
            <person name="Govers F."/>
            <person name="Grenville-Briggs L."/>
            <person name="Horner N."/>
            <person name="Hostetler J."/>
            <person name="Jiang R.H."/>
            <person name="Johnson J."/>
            <person name="Krajaejun T."/>
            <person name="Lin H."/>
            <person name="Meijer H.J."/>
            <person name="Moore B."/>
            <person name="Morris P."/>
            <person name="Phuntmart V."/>
            <person name="Puiu D."/>
            <person name="Shetty J."/>
            <person name="Stajich J.E."/>
            <person name="Tripathy S."/>
            <person name="Wawra S."/>
            <person name="van West P."/>
            <person name="Whitty B.R."/>
            <person name="Coutinho P.M."/>
            <person name="Henrissat B."/>
            <person name="Martin F."/>
            <person name="Thomas P.D."/>
            <person name="Tyler B.M."/>
            <person name="De Vries R.P."/>
            <person name="Kamoun S."/>
            <person name="Yandell M."/>
            <person name="Tisserat N."/>
            <person name="Buell C.R."/>
        </authorList>
    </citation>
    <scope>NUCLEOTIDE SEQUENCE</scope>
    <source>
        <strain evidence="4">DAOM:BR144</strain>
    </source>
</reference>
<dbReference type="InterPro" id="IPR012337">
    <property type="entry name" value="RNaseH-like_sf"/>
</dbReference>
<evidence type="ECO:0000313" key="4">
    <source>
        <dbReference type="Proteomes" id="UP000019132"/>
    </source>
</evidence>
<sequence length="360" mass="40347">MPPHARFSSKRRVRYGDSESSSRGKLFSFMKQKQKAQLDKLRASLASEQIAKMSVPPSSEEEGDTVMADDDASESGNNTGKSAKEFSRMRKLKEAKQERVKHLPLFKPNSPLLRHFGDQTLGDYDQLPTTAFHGQVLVIHSPQEEAIYASYLRAQKVFGVDTEAKPDFHTKKQMNPVCLIQLATLDRAFIYRLQRGQPLPPVLQELLANPDVLKIGHSLHDDFRQMKASKLVNTVNSTVDTLPIANKLGCLRPGLKTLCQLFLGGVISKEMQVSNWEATRLSPAQIKYAATDAWAPLRVLLEMIQLEETRLLLRTKSYNSFGRTVVDDDHDKLLGLLHSFVLNQQPPEVSRVSGSSADQP</sequence>
<name>K3WUD1_GLOUD</name>
<dbReference type="eggNOG" id="ENOG502S78Q">
    <property type="taxonomic scope" value="Eukaryota"/>
</dbReference>
<proteinExistence type="predicted"/>
<protein>
    <recommendedName>
        <fullName evidence="2">3'-5' exonuclease domain-containing protein</fullName>
    </recommendedName>
</protein>
<dbReference type="GO" id="GO:0003676">
    <property type="term" value="F:nucleic acid binding"/>
    <property type="evidence" value="ECO:0007669"/>
    <property type="project" value="InterPro"/>
</dbReference>
<evidence type="ECO:0000256" key="1">
    <source>
        <dbReference type="SAM" id="MobiDB-lite"/>
    </source>
</evidence>